<keyword evidence="8 12" id="KW-0067">ATP-binding</keyword>
<evidence type="ECO:0000313" key="14">
    <source>
        <dbReference type="EMBL" id="TCK62471.1"/>
    </source>
</evidence>
<evidence type="ECO:0000256" key="2">
    <source>
        <dbReference type="ARBA" id="ARBA00012980"/>
    </source>
</evidence>
<comment type="catalytic activity">
    <reaction evidence="10 12">
        <text>dTMP + ATP = dTDP + ADP</text>
        <dbReference type="Rhea" id="RHEA:13517"/>
        <dbReference type="ChEBI" id="CHEBI:30616"/>
        <dbReference type="ChEBI" id="CHEBI:58369"/>
        <dbReference type="ChEBI" id="CHEBI:63528"/>
        <dbReference type="ChEBI" id="CHEBI:456216"/>
        <dbReference type="EC" id="2.7.4.9"/>
    </reaction>
</comment>
<dbReference type="GO" id="GO:0006233">
    <property type="term" value="P:dTDP biosynthetic process"/>
    <property type="evidence" value="ECO:0007669"/>
    <property type="project" value="InterPro"/>
</dbReference>
<keyword evidence="7 12" id="KW-0418">Kinase</keyword>
<evidence type="ECO:0000256" key="3">
    <source>
        <dbReference type="ARBA" id="ARBA00017144"/>
    </source>
</evidence>
<dbReference type="InterPro" id="IPR039430">
    <property type="entry name" value="Thymidylate_kin-like_dom"/>
</dbReference>
<evidence type="ECO:0000313" key="15">
    <source>
        <dbReference type="Proteomes" id="UP000294614"/>
    </source>
</evidence>
<dbReference type="EC" id="2.7.4.9" evidence="2 12"/>
<dbReference type="Pfam" id="PF02223">
    <property type="entry name" value="Thymidylate_kin"/>
    <property type="match status" value="1"/>
</dbReference>
<evidence type="ECO:0000256" key="4">
    <source>
        <dbReference type="ARBA" id="ARBA00022679"/>
    </source>
</evidence>
<dbReference type="GO" id="GO:0004798">
    <property type="term" value="F:dTMP kinase activity"/>
    <property type="evidence" value="ECO:0007669"/>
    <property type="project" value="UniProtKB-UniRule"/>
</dbReference>
<dbReference type="PANTHER" id="PTHR10344">
    <property type="entry name" value="THYMIDYLATE KINASE"/>
    <property type="match status" value="1"/>
</dbReference>
<evidence type="ECO:0000259" key="13">
    <source>
        <dbReference type="Pfam" id="PF02223"/>
    </source>
</evidence>
<evidence type="ECO:0000256" key="11">
    <source>
        <dbReference type="ARBA" id="ARBA00057735"/>
    </source>
</evidence>
<evidence type="ECO:0000256" key="12">
    <source>
        <dbReference type="HAMAP-Rule" id="MF_00165"/>
    </source>
</evidence>
<keyword evidence="15" id="KW-1185">Reference proteome</keyword>
<dbReference type="EMBL" id="SMGG01000003">
    <property type="protein sequence ID" value="TCK62471.1"/>
    <property type="molecule type" value="Genomic_DNA"/>
</dbReference>
<evidence type="ECO:0000256" key="8">
    <source>
        <dbReference type="ARBA" id="ARBA00022840"/>
    </source>
</evidence>
<feature type="domain" description="Thymidylate kinase-like" evidence="13">
    <location>
        <begin position="10"/>
        <end position="202"/>
    </location>
</feature>
<dbReference type="NCBIfam" id="TIGR00041">
    <property type="entry name" value="DTMP_kinase"/>
    <property type="match status" value="1"/>
</dbReference>
<evidence type="ECO:0000256" key="10">
    <source>
        <dbReference type="ARBA" id="ARBA00048743"/>
    </source>
</evidence>
<dbReference type="InterPro" id="IPR018094">
    <property type="entry name" value="Thymidylate_kinase"/>
</dbReference>
<dbReference type="PANTHER" id="PTHR10344:SF4">
    <property type="entry name" value="UMP-CMP KINASE 2, MITOCHONDRIAL"/>
    <property type="match status" value="1"/>
</dbReference>
<evidence type="ECO:0000256" key="1">
    <source>
        <dbReference type="ARBA" id="ARBA00009776"/>
    </source>
</evidence>
<dbReference type="Gene3D" id="3.40.50.300">
    <property type="entry name" value="P-loop containing nucleotide triphosphate hydrolases"/>
    <property type="match status" value="1"/>
</dbReference>
<dbReference type="CDD" id="cd01672">
    <property type="entry name" value="TMPK"/>
    <property type="match status" value="1"/>
</dbReference>
<evidence type="ECO:0000256" key="9">
    <source>
        <dbReference type="ARBA" id="ARBA00029962"/>
    </source>
</evidence>
<reference evidence="14 15" key="1">
    <citation type="submission" date="2019-03" db="EMBL/GenBank/DDBJ databases">
        <title>Genomic Encyclopedia of Type Strains, Phase IV (KMG-IV): sequencing the most valuable type-strain genomes for metagenomic binning, comparative biology and taxonomic classification.</title>
        <authorList>
            <person name="Goeker M."/>
        </authorList>
    </citation>
    <scope>NUCLEOTIDE SEQUENCE [LARGE SCALE GENOMIC DNA]</scope>
    <source>
        <strain evidence="14 15">DSM 24984</strain>
    </source>
</reference>
<sequence>MKDYPLYIALDGIDGCGKTTLSQGIYKEFTKLGRRVKLTREPGGTEVGMLLRQLLVNQKFALEPETELMLYCADRLEHQTKLVLPNLESGRDVISDRFLSSTYAYQIFGRGLDKPFLDYLSQHSVKRMPDITFIIDIDPKTALNRAVERLKRDGMMQDEGKFESLGTEFYEKVHEGFVWYADTHENVWTINGMQPKEAVLADVMAILDNFV</sequence>
<dbReference type="GO" id="GO:0005524">
    <property type="term" value="F:ATP binding"/>
    <property type="evidence" value="ECO:0007669"/>
    <property type="project" value="UniProtKB-UniRule"/>
</dbReference>
<dbReference type="Proteomes" id="UP000294614">
    <property type="component" value="Unassembled WGS sequence"/>
</dbReference>
<evidence type="ECO:0000256" key="7">
    <source>
        <dbReference type="ARBA" id="ARBA00022777"/>
    </source>
</evidence>
<dbReference type="FunFam" id="3.40.50.300:FF:000225">
    <property type="entry name" value="Thymidylate kinase"/>
    <property type="match status" value="1"/>
</dbReference>
<evidence type="ECO:0000256" key="6">
    <source>
        <dbReference type="ARBA" id="ARBA00022741"/>
    </source>
</evidence>
<comment type="caution">
    <text evidence="14">The sequence shown here is derived from an EMBL/GenBank/DDBJ whole genome shotgun (WGS) entry which is preliminary data.</text>
</comment>
<feature type="binding site" evidence="12">
    <location>
        <begin position="12"/>
        <end position="19"/>
    </location>
    <ligand>
        <name>ATP</name>
        <dbReference type="ChEBI" id="CHEBI:30616"/>
    </ligand>
</feature>
<accession>A0A4V2PSF3</accession>
<dbReference type="PROSITE" id="PS01331">
    <property type="entry name" value="THYMIDYLATE_KINASE"/>
    <property type="match status" value="1"/>
</dbReference>
<dbReference type="RefSeq" id="WP_132872557.1">
    <property type="nucleotide sequence ID" value="NZ_JBLJBI010000091.1"/>
</dbReference>
<dbReference type="HAMAP" id="MF_00165">
    <property type="entry name" value="Thymidylate_kinase"/>
    <property type="match status" value="1"/>
</dbReference>
<dbReference type="InterPro" id="IPR027417">
    <property type="entry name" value="P-loop_NTPase"/>
</dbReference>
<keyword evidence="6 12" id="KW-0547">Nucleotide-binding</keyword>
<keyword evidence="5 12" id="KW-0545">Nucleotide biosynthesis</keyword>
<dbReference type="SUPFAM" id="SSF52540">
    <property type="entry name" value="P-loop containing nucleoside triphosphate hydrolases"/>
    <property type="match status" value="1"/>
</dbReference>
<dbReference type="AlphaFoldDB" id="A0A4V2PSF3"/>
<dbReference type="GO" id="GO:0005829">
    <property type="term" value="C:cytosol"/>
    <property type="evidence" value="ECO:0007669"/>
    <property type="project" value="TreeGrafter"/>
</dbReference>
<organism evidence="14 15">
    <name type="scientific">Seleniivibrio woodruffii</name>
    <dbReference type="NCBI Taxonomy" id="1078050"/>
    <lineage>
        <taxon>Bacteria</taxon>
        <taxon>Pseudomonadati</taxon>
        <taxon>Deferribacterota</taxon>
        <taxon>Deferribacteres</taxon>
        <taxon>Deferribacterales</taxon>
        <taxon>Geovibrionaceae</taxon>
        <taxon>Seleniivibrio</taxon>
    </lineage>
</organism>
<gene>
    <name evidence="12" type="primary">tmk</name>
    <name evidence="14" type="ORF">C8D98_0997</name>
</gene>
<dbReference type="GO" id="GO:0006227">
    <property type="term" value="P:dUDP biosynthetic process"/>
    <property type="evidence" value="ECO:0007669"/>
    <property type="project" value="TreeGrafter"/>
</dbReference>
<evidence type="ECO:0000256" key="5">
    <source>
        <dbReference type="ARBA" id="ARBA00022727"/>
    </source>
</evidence>
<keyword evidence="4 12" id="KW-0808">Transferase</keyword>
<dbReference type="OrthoDB" id="9774907at2"/>
<dbReference type="GO" id="GO:0006235">
    <property type="term" value="P:dTTP biosynthetic process"/>
    <property type="evidence" value="ECO:0007669"/>
    <property type="project" value="UniProtKB-UniRule"/>
</dbReference>
<protein>
    <recommendedName>
        <fullName evidence="3 12">Thymidylate kinase</fullName>
        <ecNumber evidence="2 12">2.7.4.9</ecNumber>
    </recommendedName>
    <alternativeName>
        <fullName evidence="9 12">dTMP kinase</fullName>
    </alternativeName>
</protein>
<comment type="function">
    <text evidence="11 12">Phosphorylation of dTMP to form dTDP in both de novo and salvage pathways of dTTP synthesis.</text>
</comment>
<dbReference type="InterPro" id="IPR018095">
    <property type="entry name" value="Thymidylate_kin_CS"/>
</dbReference>
<name>A0A4V2PSF3_9BACT</name>
<comment type="similarity">
    <text evidence="1 12">Belongs to the thymidylate kinase family.</text>
</comment>
<proteinExistence type="inferred from homology"/>